<dbReference type="Gene3D" id="3.30.565.10">
    <property type="entry name" value="Histidine kinase-like ATPase, C-terminal domain"/>
    <property type="match status" value="1"/>
</dbReference>
<dbReference type="SUPFAM" id="SSF47384">
    <property type="entry name" value="Homodimeric domain of signal transducing histidine kinase"/>
    <property type="match status" value="1"/>
</dbReference>
<feature type="domain" description="Response regulatory" evidence="9">
    <location>
        <begin position="627"/>
        <end position="741"/>
    </location>
</feature>
<dbReference type="SUPFAM" id="SSF48452">
    <property type="entry name" value="TPR-like"/>
    <property type="match status" value="1"/>
</dbReference>
<dbReference type="InterPro" id="IPR003594">
    <property type="entry name" value="HATPase_dom"/>
</dbReference>
<evidence type="ECO:0000256" key="5">
    <source>
        <dbReference type="PROSITE-ProRule" id="PRU00169"/>
    </source>
</evidence>
<evidence type="ECO:0000256" key="4">
    <source>
        <dbReference type="ARBA" id="ARBA00023012"/>
    </source>
</evidence>
<dbReference type="Gene3D" id="1.25.40.10">
    <property type="entry name" value="Tetratricopeptide repeat domain"/>
    <property type="match status" value="1"/>
</dbReference>
<evidence type="ECO:0000256" key="6">
    <source>
        <dbReference type="PROSITE-ProRule" id="PRU00339"/>
    </source>
</evidence>
<dbReference type="Pfam" id="PF00512">
    <property type="entry name" value="HisKA"/>
    <property type="match status" value="1"/>
</dbReference>
<feature type="repeat" description="TPR" evidence="6">
    <location>
        <begin position="157"/>
        <end position="190"/>
    </location>
</feature>
<dbReference type="CDD" id="cd16922">
    <property type="entry name" value="HATPase_EvgS-ArcB-TorS-like"/>
    <property type="match status" value="1"/>
</dbReference>
<dbReference type="SMART" id="SM00448">
    <property type="entry name" value="REC"/>
    <property type="match status" value="1"/>
</dbReference>
<feature type="domain" description="Histidine kinase" evidence="8">
    <location>
        <begin position="380"/>
        <end position="601"/>
    </location>
</feature>
<evidence type="ECO:0000313" key="11">
    <source>
        <dbReference type="Proteomes" id="UP001596415"/>
    </source>
</evidence>
<keyword evidence="7" id="KW-0732">Signal</keyword>
<dbReference type="InterPro" id="IPR019734">
    <property type="entry name" value="TPR_rpt"/>
</dbReference>
<evidence type="ECO:0000259" key="9">
    <source>
        <dbReference type="PROSITE" id="PS50110"/>
    </source>
</evidence>
<gene>
    <name evidence="10" type="ORF">ACFQO1_08120</name>
</gene>
<dbReference type="PANTHER" id="PTHR45339">
    <property type="entry name" value="HYBRID SIGNAL TRANSDUCTION HISTIDINE KINASE J"/>
    <property type="match status" value="1"/>
</dbReference>
<dbReference type="PROSITE" id="PS50109">
    <property type="entry name" value="HIS_KIN"/>
    <property type="match status" value="1"/>
</dbReference>
<dbReference type="PRINTS" id="PR00344">
    <property type="entry name" value="BCTRLSENSOR"/>
</dbReference>
<dbReference type="InterPro" id="IPR036890">
    <property type="entry name" value="HATPase_C_sf"/>
</dbReference>
<evidence type="ECO:0000256" key="1">
    <source>
        <dbReference type="ARBA" id="ARBA00000085"/>
    </source>
</evidence>
<dbReference type="PANTHER" id="PTHR45339:SF1">
    <property type="entry name" value="HYBRID SIGNAL TRANSDUCTION HISTIDINE KINASE J"/>
    <property type="match status" value="1"/>
</dbReference>
<dbReference type="Gene3D" id="3.40.50.2300">
    <property type="match status" value="1"/>
</dbReference>
<dbReference type="InterPro" id="IPR011006">
    <property type="entry name" value="CheY-like_superfamily"/>
</dbReference>
<dbReference type="Pfam" id="PF02518">
    <property type="entry name" value="HATPase_c"/>
    <property type="match status" value="1"/>
</dbReference>
<dbReference type="PROSITE" id="PS50110">
    <property type="entry name" value="RESPONSE_REGULATORY"/>
    <property type="match status" value="1"/>
</dbReference>
<dbReference type="InterPro" id="IPR003661">
    <property type="entry name" value="HisK_dim/P_dom"/>
</dbReference>
<dbReference type="SUPFAM" id="SSF55874">
    <property type="entry name" value="ATPase domain of HSP90 chaperone/DNA topoisomerase II/histidine kinase"/>
    <property type="match status" value="1"/>
</dbReference>
<dbReference type="RefSeq" id="WP_380217493.1">
    <property type="nucleotide sequence ID" value="NZ_JBHTBN010000003.1"/>
</dbReference>
<reference evidence="11" key="1">
    <citation type="journal article" date="2019" name="Int. J. Syst. Evol. Microbiol.">
        <title>The Global Catalogue of Microorganisms (GCM) 10K type strain sequencing project: providing services to taxonomists for standard genome sequencing and annotation.</title>
        <authorList>
            <consortium name="The Broad Institute Genomics Platform"/>
            <consortium name="The Broad Institute Genome Sequencing Center for Infectious Disease"/>
            <person name="Wu L."/>
            <person name="Ma J."/>
        </authorList>
    </citation>
    <scope>NUCLEOTIDE SEQUENCE [LARGE SCALE GENOMIC DNA]</scope>
    <source>
        <strain evidence="11">CGMCC 1.16306</strain>
    </source>
</reference>
<dbReference type="InterPro" id="IPR011990">
    <property type="entry name" value="TPR-like_helical_dom_sf"/>
</dbReference>
<evidence type="ECO:0000256" key="7">
    <source>
        <dbReference type="SAM" id="SignalP"/>
    </source>
</evidence>
<name>A0ABW2MW45_9FLAO</name>
<evidence type="ECO:0000256" key="3">
    <source>
        <dbReference type="ARBA" id="ARBA00022553"/>
    </source>
</evidence>
<protein>
    <recommendedName>
        <fullName evidence="2">histidine kinase</fullName>
        <ecNumber evidence="2">2.7.13.3</ecNumber>
    </recommendedName>
</protein>
<keyword evidence="4" id="KW-0902">Two-component regulatory system</keyword>
<evidence type="ECO:0000259" key="8">
    <source>
        <dbReference type="PROSITE" id="PS50109"/>
    </source>
</evidence>
<dbReference type="EC" id="2.7.13.3" evidence="2"/>
<dbReference type="SMART" id="SM00387">
    <property type="entry name" value="HATPase_c"/>
    <property type="match status" value="1"/>
</dbReference>
<dbReference type="PROSITE" id="PS50005">
    <property type="entry name" value="TPR"/>
    <property type="match status" value="1"/>
</dbReference>
<evidence type="ECO:0000313" key="10">
    <source>
        <dbReference type="EMBL" id="MFC7357649.1"/>
    </source>
</evidence>
<keyword evidence="11" id="KW-1185">Reference proteome</keyword>
<feature type="signal peptide" evidence="7">
    <location>
        <begin position="1"/>
        <end position="26"/>
    </location>
</feature>
<dbReference type="CDD" id="cd17546">
    <property type="entry name" value="REC_hyHK_CKI1_RcsC-like"/>
    <property type="match status" value="1"/>
</dbReference>
<dbReference type="InterPro" id="IPR005467">
    <property type="entry name" value="His_kinase_dom"/>
</dbReference>
<dbReference type="SUPFAM" id="SSF52172">
    <property type="entry name" value="CheY-like"/>
    <property type="match status" value="1"/>
</dbReference>
<dbReference type="Proteomes" id="UP001596415">
    <property type="component" value="Unassembled WGS sequence"/>
</dbReference>
<keyword evidence="6" id="KW-0802">TPR repeat</keyword>
<dbReference type="SMART" id="SM00028">
    <property type="entry name" value="TPR"/>
    <property type="match status" value="3"/>
</dbReference>
<organism evidence="10 11">
    <name type="scientific">Jejudonia soesokkakensis</name>
    <dbReference type="NCBI Taxonomy" id="1323432"/>
    <lineage>
        <taxon>Bacteria</taxon>
        <taxon>Pseudomonadati</taxon>
        <taxon>Bacteroidota</taxon>
        <taxon>Flavobacteriia</taxon>
        <taxon>Flavobacteriales</taxon>
        <taxon>Flavobacteriaceae</taxon>
        <taxon>Jejudonia</taxon>
    </lineage>
</organism>
<accession>A0ABW2MW45</accession>
<comment type="catalytic activity">
    <reaction evidence="1">
        <text>ATP + protein L-histidine = ADP + protein N-phospho-L-histidine.</text>
        <dbReference type="EC" id="2.7.13.3"/>
    </reaction>
</comment>
<feature type="modified residue" description="4-aspartylphosphate" evidence="5">
    <location>
        <position position="676"/>
    </location>
</feature>
<evidence type="ECO:0000256" key="2">
    <source>
        <dbReference type="ARBA" id="ARBA00012438"/>
    </source>
</evidence>
<dbReference type="Gene3D" id="1.10.287.130">
    <property type="match status" value="1"/>
</dbReference>
<sequence length="749" mass="83741">MCPSLLKKYTLSIIGMVFFAVVSTTAQESRQDSIAKVATLQKKGDQALSNQDYDSAILAFNEAKNISTLISDTVAQSKVLVSLGNLNYYIKNYEKAAYEVEEAIILTSTLNNRTLLGRAYTIKGLIATRVDKFSVAEDALKKADQIFIETDDDLNRANVLLGLGILELQQKNYQVAINYFDAAIPTFKESSSNYQHAFALLNKAESVLELEATQNLDPIAISKNALNQANAIIERNNYASLKVESYKIAGFIAINEGDQVSAQKNMNTYFHKRDSLVAVYITAISKGVDQEGEIGNLNQKIRDQQSDIDKQQKSINLGKMTTGLSIALIIILSLLTLSLYKNNNLRAKANDLLQDKNTELVLAKEKAEKASLAKAQFLSTITHELRTPLYAVTGLTHLLLEEDPKEEQKDHLNSLKFSGEYLLSLINNILDLNKLEANKVEIEQSTFNLKKRINDVLVALKKSADDRKNNLHIEFDENIPTKLIGDPLKLSQVLINLIGNSVKFTQNGDVTIRVQRIDNKENRAALRFEIEDNGVGISKKKQKSIFESFSQASLQINRKFGGTGLGLSIVKNLLELMDSKIYLESQLGKGSKFSFTINFGIAEELKDAKSPANATYEIDYAALENRNVLVVEDNKINQMITRKILEKNKMVCMVADNGTDAVALVKENNYDIVLMDIHMPGISGIEATQKIREFDKELPIIALTAVTIDENLDEFYRAGFNEIIPKPFKTEEFFQKIYLTIENRKVPTT</sequence>
<dbReference type="SMART" id="SM00388">
    <property type="entry name" value="HisKA"/>
    <property type="match status" value="1"/>
</dbReference>
<dbReference type="InterPro" id="IPR001789">
    <property type="entry name" value="Sig_transdc_resp-reg_receiver"/>
</dbReference>
<dbReference type="EMBL" id="JBHTBN010000003">
    <property type="protein sequence ID" value="MFC7357649.1"/>
    <property type="molecule type" value="Genomic_DNA"/>
</dbReference>
<dbReference type="InterPro" id="IPR036097">
    <property type="entry name" value="HisK_dim/P_sf"/>
</dbReference>
<keyword evidence="3 5" id="KW-0597">Phosphoprotein</keyword>
<dbReference type="Pfam" id="PF00072">
    <property type="entry name" value="Response_reg"/>
    <property type="match status" value="1"/>
</dbReference>
<feature type="chain" id="PRO_5046636025" description="histidine kinase" evidence="7">
    <location>
        <begin position="27"/>
        <end position="749"/>
    </location>
</feature>
<proteinExistence type="predicted"/>
<dbReference type="CDD" id="cd00082">
    <property type="entry name" value="HisKA"/>
    <property type="match status" value="1"/>
</dbReference>
<dbReference type="InterPro" id="IPR004358">
    <property type="entry name" value="Sig_transdc_His_kin-like_C"/>
</dbReference>
<comment type="caution">
    <text evidence="10">The sequence shown here is derived from an EMBL/GenBank/DDBJ whole genome shotgun (WGS) entry which is preliminary data.</text>
</comment>